<keyword evidence="3 7" id="KW-0813">Transport</keyword>
<comment type="function">
    <text evidence="7">Low-potential electron donor to a number of redox enzymes.</text>
</comment>
<evidence type="ECO:0000256" key="7">
    <source>
        <dbReference type="RuleBase" id="RU367037"/>
    </source>
</evidence>
<reference evidence="9 10" key="2">
    <citation type="submission" date="2007-09" db="EMBL/GenBank/DDBJ databases">
        <title>Draft genome sequence of Clostridium bolteae (ATCC BAA-613).</title>
        <authorList>
            <person name="Sudarsanam P."/>
            <person name="Ley R."/>
            <person name="Guruge J."/>
            <person name="Turnbaugh P.J."/>
            <person name="Mahowald M."/>
            <person name="Liep D."/>
            <person name="Gordon J."/>
        </authorList>
    </citation>
    <scope>NUCLEOTIDE SEQUENCE [LARGE SCALE GENOMIC DNA]</scope>
    <source>
        <strain evidence="10">ATCC BAA-613 / DSM 15670 / CCUG 46953 / JCM 12243 / WAL 16351</strain>
    </source>
</reference>
<dbReference type="GO" id="GO:0016651">
    <property type="term" value="F:oxidoreductase activity, acting on NAD(P)H"/>
    <property type="evidence" value="ECO:0007669"/>
    <property type="project" value="UniProtKB-ARBA"/>
</dbReference>
<dbReference type="PROSITE" id="PS00201">
    <property type="entry name" value="FLAVODOXIN"/>
    <property type="match status" value="1"/>
</dbReference>
<evidence type="ECO:0000313" key="9">
    <source>
        <dbReference type="EMBL" id="EDP14206.1"/>
    </source>
</evidence>
<accession>A8S069</accession>
<dbReference type="Pfam" id="PF00258">
    <property type="entry name" value="Flavodoxin_1"/>
    <property type="match status" value="1"/>
</dbReference>
<evidence type="ECO:0000259" key="8">
    <source>
        <dbReference type="PROSITE" id="PS50902"/>
    </source>
</evidence>
<sequence>MSNVYVVYWSGTGNTQEMAMAIADGAKENGAEVTVWNVDEADIEELKKAKALALGCPSMGAEQLEEASMEPFMCDLDSQINGKTIALFGSYGWGDGQWMKDWEDRIASDGATVLNGEGIIANNEPSQEIIDECREAGKALANM</sequence>
<dbReference type="PROSITE" id="PS50902">
    <property type="entry name" value="FLAVODOXIN_LIKE"/>
    <property type="match status" value="1"/>
</dbReference>
<evidence type="ECO:0000313" key="10">
    <source>
        <dbReference type="Proteomes" id="UP000005396"/>
    </source>
</evidence>
<dbReference type="EMBL" id="ABCC02000041">
    <property type="protein sequence ID" value="EDP14206.1"/>
    <property type="molecule type" value="Genomic_DNA"/>
</dbReference>
<dbReference type="NCBIfam" id="TIGR01753">
    <property type="entry name" value="flav_short"/>
    <property type="match status" value="1"/>
</dbReference>
<keyword evidence="4 7" id="KW-0285">Flavoprotein</keyword>
<dbReference type="Gene3D" id="3.40.50.360">
    <property type="match status" value="1"/>
</dbReference>
<dbReference type="InterPro" id="IPR001226">
    <property type="entry name" value="Flavodoxin_CS"/>
</dbReference>
<comment type="caution">
    <text evidence="9">The sequence shown here is derived from an EMBL/GenBank/DDBJ whole genome shotgun (WGS) entry which is preliminary data.</text>
</comment>
<comment type="similarity">
    <text evidence="2 7">Belongs to the flavodoxin family.</text>
</comment>
<organism evidence="9 10">
    <name type="scientific">Enterocloster bolteae (strain ATCC BAA-613 / DSM 15670 / CCUG 46953 / JCM 12243 / WAL 16351)</name>
    <name type="common">Clostridium bolteae</name>
    <dbReference type="NCBI Taxonomy" id="411902"/>
    <lineage>
        <taxon>Bacteria</taxon>
        <taxon>Bacillati</taxon>
        <taxon>Bacillota</taxon>
        <taxon>Clostridia</taxon>
        <taxon>Lachnospirales</taxon>
        <taxon>Lachnospiraceae</taxon>
        <taxon>Enterocloster</taxon>
    </lineage>
</organism>
<dbReference type="HOGENOM" id="CLU_051402_4_3_9"/>
<proteinExistence type="inferred from homology"/>
<dbReference type="PaxDb" id="411902-CLOBOL_05598"/>
<keyword evidence="5 7" id="KW-0288">FMN</keyword>
<dbReference type="InterPro" id="IPR010087">
    <property type="entry name" value="Flav_short"/>
</dbReference>
<comment type="cofactor">
    <cofactor evidence="1 7">
        <name>FMN</name>
        <dbReference type="ChEBI" id="CHEBI:58210"/>
    </cofactor>
</comment>
<dbReference type="GO" id="GO:0009055">
    <property type="term" value="F:electron transfer activity"/>
    <property type="evidence" value="ECO:0007669"/>
    <property type="project" value="UniProtKB-UniRule"/>
</dbReference>
<evidence type="ECO:0000256" key="4">
    <source>
        <dbReference type="ARBA" id="ARBA00022630"/>
    </source>
</evidence>
<dbReference type="eggNOG" id="COG0716">
    <property type="taxonomic scope" value="Bacteria"/>
</dbReference>
<evidence type="ECO:0000256" key="1">
    <source>
        <dbReference type="ARBA" id="ARBA00001917"/>
    </source>
</evidence>
<protein>
    <recommendedName>
        <fullName evidence="7">Flavodoxin</fullName>
    </recommendedName>
</protein>
<dbReference type="GO" id="GO:0010181">
    <property type="term" value="F:FMN binding"/>
    <property type="evidence" value="ECO:0007669"/>
    <property type="project" value="UniProtKB-UniRule"/>
</dbReference>
<dbReference type="AlphaFoldDB" id="A8S069"/>
<evidence type="ECO:0000256" key="3">
    <source>
        <dbReference type="ARBA" id="ARBA00022448"/>
    </source>
</evidence>
<dbReference type="InterPro" id="IPR008254">
    <property type="entry name" value="Flavodoxin/NO_synth"/>
</dbReference>
<feature type="domain" description="Flavodoxin-like" evidence="8">
    <location>
        <begin position="4"/>
        <end position="141"/>
    </location>
</feature>
<name>A8S069_ENTBW</name>
<gene>
    <name evidence="9" type="ORF">CLOBOL_05598</name>
</gene>
<dbReference type="PANTHER" id="PTHR43717">
    <property type="entry name" value="ANAEROBIC NITRIC OXIDE REDUCTASE FLAVORUBREDOXIN"/>
    <property type="match status" value="1"/>
</dbReference>
<evidence type="ECO:0000256" key="2">
    <source>
        <dbReference type="ARBA" id="ARBA00005267"/>
    </source>
</evidence>
<dbReference type="RefSeq" id="WP_007037936.1">
    <property type="nucleotide sequence ID" value="NZ_DS480696.1"/>
</dbReference>
<dbReference type="GeneID" id="97203601"/>
<dbReference type="SUPFAM" id="SSF52218">
    <property type="entry name" value="Flavoproteins"/>
    <property type="match status" value="1"/>
</dbReference>
<dbReference type="Proteomes" id="UP000005396">
    <property type="component" value="Unassembled WGS sequence"/>
</dbReference>
<dbReference type="InterPro" id="IPR029039">
    <property type="entry name" value="Flavoprotein-like_sf"/>
</dbReference>
<evidence type="ECO:0000256" key="5">
    <source>
        <dbReference type="ARBA" id="ARBA00022643"/>
    </source>
</evidence>
<reference evidence="9 10" key="1">
    <citation type="submission" date="2007-08" db="EMBL/GenBank/DDBJ databases">
        <authorList>
            <person name="Fulton L."/>
            <person name="Clifton S."/>
            <person name="Fulton B."/>
            <person name="Xu J."/>
            <person name="Minx P."/>
            <person name="Pepin K.H."/>
            <person name="Johnson M."/>
            <person name="Thiruvilangam P."/>
            <person name="Bhonagiri V."/>
            <person name="Nash W.E."/>
            <person name="Mardis E.R."/>
            <person name="Wilson R.K."/>
        </authorList>
    </citation>
    <scope>NUCLEOTIDE SEQUENCE [LARGE SCALE GENOMIC DNA]</scope>
    <source>
        <strain evidence="10">ATCC BAA-613 / DSM 15670 / CCUG 46953 / JCM 12243 / WAL 16351</strain>
    </source>
</reference>
<evidence type="ECO:0000256" key="6">
    <source>
        <dbReference type="ARBA" id="ARBA00022982"/>
    </source>
</evidence>
<dbReference type="PANTHER" id="PTHR43717:SF1">
    <property type="entry name" value="ANAEROBIC NITRIC OXIDE REDUCTASE FLAVORUBREDOXIN"/>
    <property type="match status" value="1"/>
</dbReference>
<keyword evidence="6 7" id="KW-0249">Electron transport</keyword>